<keyword evidence="11 12" id="KW-0449">Lipoprotein</keyword>
<feature type="transmembrane region" description="Helical" evidence="12">
    <location>
        <begin position="207"/>
        <end position="232"/>
    </location>
</feature>
<evidence type="ECO:0000256" key="6">
    <source>
        <dbReference type="ARBA" id="ARBA00022927"/>
    </source>
</evidence>
<evidence type="ECO:0000256" key="9">
    <source>
        <dbReference type="ARBA" id="ARBA00023139"/>
    </source>
</evidence>
<dbReference type="Proteomes" id="UP000831495">
    <property type="component" value="Chromosome"/>
</dbReference>
<keyword evidence="5 12" id="KW-0732">Signal</keyword>
<keyword evidence="9" id="KW-0564">Palmitate</keyword>
<gene>
    <name evidence="12 15" type="primary">yidC</name>
    <name evidence="15" type="ORF">MOO45_00065</name>
</gene>
<dbReference type="InterPro" id="IPR047196">
    <property type="entry name" value="YidC_ALB_C"/>
</dbReference>
<dbReference type="NCBIfam" id="TIGR03592">
    <property type="entry name" value="yidC_oxa1_cterm"/>
    <property type="match status" value="1"/>
</dbReference>
<evidence type="ECO:0000256" key="5">
    <source>
        <dbReference type="ARBA" id="ARBA00022729"/>
    </source>
</evidence>
<feature type="compositionally biased region" description="Basic residues" evidence="13">
    <location>
        <begin position="267"/>
        <end position="280"/>
    </location>
</feature>
<evidence type="ECO:0000256" key="8">
    <source>
        <dbReference type="ARBA" id="ARBA00023136"/>
    </source>
</evidence>
<comment type="similarity">
    <text evidence="12">Belongs to the OXA1/ALB3/YidC family. Type 2 subfamily.</text>
</comment>
<dbReference type="Pfam" id="PF02096">
    <property type="entry name" value="60KD_IMP"/>
    <property type="match status" value="1"/>
</dbReference>
<dbReference type="PANTHER" id="PTHR12428:SF65">
    <property type="entry name" value="CYTOCHROME C OXIDASE ASSEMBLY PROTEIN COX18, MITOCHONDRIAL"/>
    <property type="match status" value="1"/>
</dbReference>
<evidence type="ECO:0000256" key="7">
    <source>
        <dbReference type="ARBA" id="ARBA00022989"/>
    </source>
</evidence>
<evidence type="ECO:0000256" key="11">
    <source>
        <dbReference type="ARBA" id="ARBA00023288"/>
    </source>
</evidence>
<keyword evidence="7 12" id="KW-1133">Transmembrane helix</keyword>
<feature type="transmembrane region" description="Helical" evidence="12">
    <location>
        <begin position="174"/>
        <end position="195"/>
    </location>
</feature>
<evidence type="ECO:0000256" key="13">
    <source>
        <dbReference type="SAM" id="MobiDB-lite"/>
    </source>
</evidence>
<evidence type="ECO:0000256" key="2">
    <source>
        <dbReference type="ARBA" id="ARBA00022448"/>
    </source>
</evidence>
<organism evidence="15 16">
    <name type="scientific">Bombilactobacillus folatiphilus</name>
    <dbReference type="NCBI Taxonomy" id="2923362"/>
    <lineage>
        <taxon>Bacteria</taxon>
        <taxon>Bacillati</taxon>
        <taxon>Bacillota</taxon>
        <taxon>Bacilli</taxon>
        <taxon>Lactobacillales</taxon>
        <taxon>Lactobacillaceae</taxon>
        <taxon>Bombilactobacillus</taxon>
    </lineage>
</organism>
<keyword evidence="16" id="KW-1185">Reference proteome</keyword>
<keyword evidence="6 12" id="KW-0653">Protein transport</keyword>
<keyword evidence="2 12" id="KW-0813">Transport</keyword>
<evidence type="ECO:0000256" key="4">
    <source>
        <dbReference type="ARBA" id="ARBA00022692"/>
    </source>
</evidence>
<dbReference type="PANTHER" id="PTHR12428">
    <property type="entry name" value="OXA1"/>
    <property type="match status" value="1"/>
</dbReference>
<keyword evidence="3 12" id="KW-1003">Cell membrane</keyword>
<evidence type="ECO:0000259" key="14">
    <source>
        <dbReference type="Pfam" id="PF02096"/>
    </source>
</evidence>
<dbReference type="HAMAP" id="MF_01811">
    <property type="entry name" value="YidC_type2"/>
    <property type="match status" value="1"/>
</dbReference>
<keyword evidence="10 12" id="KW-0143">Chaperone</keyword>
<dbReference type="PROSITE" id="PS51257">
    <property type="entry name" value="PROKAR_LIPOPROTEIN"/>
    <property type="match status" value="1"/>
</dbReference>
<comment type="subcellular location">
    <subcellularLocation>
        <location evidence="1 12">Cell membrane</location>
        <topology evidence="1 12">Multi-pass membrane protein</topology>
    </subcellularLocation>
</comment>
<feature type="domain" description="Membrane insertase YidC/Oxa/ALB C-terminal" evidence="14">
    <location>
        <begin position="63"/>
        <end position="245"/>
    </location>
</feature>
<feature type="region of interest" description="Disordered" evidence="13">
    <location>
        <begin position="254"/>
        <end position="280"/>
    </location>
</feature>
<evidence type="ECO:0000313" key="15">
    <source>
        <dbReference type="EMBL" id="UQS82132.1"/>
    </source>
</evidence>
<dbReference type="InterPro" id="IPR028055">
    <property type="entry name" value="YidC/Oxa/ALB_C"/>
</dbReference>
<feature type="compositionally biased region" description="Basic and acidic residues" evidence="13">
    <location>
        <begin position="254"/>
        <end position="266"/>
    </location>
</feature>
<accession>A0ABY4P934</accession>
<dbReference type="EMBL" id="CP093366">
    <property type="protein sequence ID" value="UQS82132.1"/>
    <property type="molecule type" value="Genomic_DNA"/>
</dbReference>
<keyword evidence="4 12" id="KW-0812">Transmembrane</keyword>
<keyword evidence="8 12" id="KW-0472">Membrane</keyword>
<feature type="transmembrane region" description="Helical" evidence="12">
    <location>
        <begin position="63"/>
        <end position="84"/>
    </location>
</feature>
<protein>
    <recommendedName>
        <fullName evidence="12">Membrane protein insertase YidC</fullName>
    </recommendedName>
    <alternativeName>
        <fullName evidence="12">Foldase YidC</fullName>
    </alternativeName>
    <alternativeName>
        <fullName evidence="12">Membrane integrase YidC</fullName>
    </alternativeName>
    <alternativeName>
        <fullName evidence="12">Membrane protein YidC</fullName>
    </alternativeName>
</protein>
<evidence type="ECO:0000256" key="3">
    <source>
        <dbReference type="ARBA" id="ARBA00022475"/>
    </source>
</evidence>
<evidence type="ECO:0000256" key="12">
    <source>
        <dbReference type="HAMAP-Rule" id="MF_01811"/>
    </source>
</evidence>
<dbReference type="InterPro" id="IPR023060">
    <property type="entry name" value="YidC/YidC1/YidC2_Firmicutes"/>
</dbReference>
<evidence type="ECO:0000256" key="1">
    <source>
        <dbReference type="ARBA" id="ARBA00004651"/>
    </source>
</evidence>
<sequence>MLKKKNRRWLLLGLVFLMVLTVSGCSNINQPITQNSSGFWNHYVLYQCSRFILWLARLVGNNYGWAIVIFTIIIRIILLPLNWWQTRSMKKQMDIQPQMKALQDKYSAKDLDTQQKLQEETKKLYAEAGVNPWIGCLPMLIQLPVMWALYQAIYRTTQLRNGSFLWMALGKPDPIYVLPILAAVFTFLSTWIANLSQPDQPQSTKMMMWFMPIVVLIPAISFPSAISVYWVVSNAFQVLQTLLLQNPLKYRREQEAKAKKERERQKALRKAKKRAYKKRK</sequence>
<name>A0ABY4P934_9LACO</name>
<evidence type="ECO:0000256" key="10">
    <source>
        <dbReference type="ARBA" id="ARBA00023186"/>
    </source>
</evidence>
<comment type="function">
    <text evidence="12">Required for the insertion and/or proper folding and/or complex formation of integral membrane proteins into the membrane. Involved in integration of membrane proteins that insert both dependently and independently of the Sec translocase complex, as well as at least some lipoproteins.</text>
</comment>
<feature type="transmembrane region" description="Helical" evidence="12">
    <location>
        <begin position="132"/>
        <end position="154"/>
    </location>
</feature>
<reference evidence="15" key="1">
    <citation type="journal article" date="2022" name="Int. J. Syst. Evol. Microbiol.">
        <title>Apilactobacillus apisilvae sp. nov., Nicolia spurrieriana gen. nov. sp. nov., Bombilactobacillus folatiphilus sp. nov. and Bombilactobacillus thymidiniphilus sp. nov., four new lactic acid bacterial isolates from stingless bees Tetragonula carbonaria and Austroplebeia australis.</title>
        <authorList>
            <person name="Oliphant S.A."/>
            <person name="Watson-Haigh N.S."/>
            <person name="Sumby K.M."/>
            <person name="Gardner J."/>
            <person name="Groom S."/>
            <person name="Jiranek V."/>
        </authorList>
    </citation>
    <scope>NUCLEOTIDE SEQUENCE</scope>
    <source>
        <strain evidence="15">SG4_D2</strain>
    </source>
</reference>
<dbReference type="InterPro" id="IPR001708">
    <property type="entry name" value="YidC/ALB3/OXA1/COX18"/>
</dbReference>
<dbReference type="PRINTS" id="PR00701">
    <property type="entry name" value="60KDINNERMP"/>
</dbReference>
<proteinExistence type="inferred from homology"/>
<dbReference type="CDD" id="cd20070">
    <property type="entry name" value="5TM_YidC_Alb3"/>
    <property type="match status" value="1"/>
</dbReference>
<dbReference type="RefSeq" id="WP_249514402.1">
    <property type="nucleotide sequence ID" value="NZ_CP093366.1"/>
</dbReference>
<evidence type="ECO:0000313" key="16">
    <source>
        <dbReference type="Proteomes" id="UP000831495"/>
    </source>
</evidence>